<feature type="compositionally biased region" description="Acidic residues" evidence="1">
    <location>
        <begin position="298"/>
        <end position="307"/>
    </location>
</feature>
<dbReference type="PANTHER" id="PTHR16019:SF5">
    <property type="entry name" value="BSD DOMAIN-CONTAINING PROTEIN 1"/>
    <property type="match status" value="1"/>
</dbReference>
<feature type="region of interest" description="Disordered" evidence="1">
    <location>
        <begin position="208"/>
        <end position="307"/>
    </location>
</feature>
<dbReference type="HOGENOM" id="CLU_033676_0_0_1"/>
<dbReference type="Gramene" id="EFJ22618">
    <property type="protein sequence ID" value="EFJ22618"/>
    <property type="gene ID" value="SELMODRAFT_416268"/>
</dbReference>
<name>D8RYR5_SELML</name>
<dbReference type="GO" id="GO:0005737">
    <property type="term" value="C:cytoplasm"/>
    <property type="evidence" value="ECO:0000318"/>
    <property type="project" value="GO_Central"/>
</dbReference>
<feature type="compositionally biased region" description="Acidic residues" evidence="1">
    <location>
        <begin position="208"/>
        <end position="218"/>
    </location>
</feature>
<dbReference type="InterPro" id="IPR051494">
    <property type="entry name" value="BSD_domain-containing"/>
</dbReference>
<dbReference type="KEGG" id="smo:SELMODRAFT_416268"/>
<gene>
    <name evidence="3" type="ORF">SELMODRAFT_416268</name>
</gene>
<dbReference type="PANTHER" id="PTHR16019">
    <property type="entry name" value="SYNAPSE-ASSOCIATED PROTEIN"/>
    <property type="match status" value="1"/>
</dbReference>
<dbReference type="Gene3D" id="1.10.3970.10">
    <property type="entry name" value="BSD domain"/>
    <property type="match status" value="1"/>
</dbReference>
<protein>
    <recommendedName>
        <fullName evidence="2">BSD domain-containing protein</fullName>
    </recommendedName>
</protein>
<feature type="compositionally biased region" description="Basic and acidic residues" evidence="1">
    <location>
        <begin position="275"/>
        <end position="297"/>
    </location>
</feature>
<dbReference type="SUPFAM" id="SSF140383">
    <property type="entry name" value="BSD domain-like"/>
    <property type="match status" value="1"/>
</dbReference>
<dbReference type="EMBL" id="GL377595">
    <property type="protein sequence ID" value="EFJ22618.1"/>
    <property type="molecule type" value="Genomic_DNA"/>
</dbReference>
<dbReference type="eggNOG" id="KOG2690">
    <property type="taxonomic scope" value="Eukaryota"/>
</dbReference>
<proteinExistence type="predicted"/>
<dbReference type="PROSITE" id="PS50858">
    <property type="entry name" value="BSD"/>
    <property type="match status" value="1"/>
</dbReference>
<dbReference type="SMART" id="SM00751">
    <property type="entry name" value="BSD"/>
    <property type="match status" value="1"/>
</dbReference>
<organism evidence="4">
    <name type="scientific">Selaginella moellendorffii</name>
    <name type="common">Spikemoss</name>
    <dbReference type="NCBI Taxonomy" id="88036"/>
    <lineage>
        <taxon>Eukaryota</taxon>
        <taxon>Viridiplantae</taxon>
        <taxon>Streptophyta</taxon>
        <taxon>Embryophyta</taxon>
        <taxon>Tracheophyta</taxon>
        <taxon>Lycopodiopsida</taxon>
        <taxon>Selaginellales</taxon>
        <taxon>Selaginellaceae</taxon>
        <taxon>Selaginella</taxon>
    </lineage>
</organism>
<feature type="domain" description="BSD" evidence="2">
    <location>
        <begin position="135"/>
        <end position="187"/>
    </location>
</feature>
<accession>D8RYR5</accession>
<keyword evidence="4" id="KW-1185">Reference proteome</keyword>
<dbReference type="Proteomes" id="UP000001514">
    <property type="component" value="Unassembled WGS sequence"/>
</dbReference>
<dbReference type="Pfam" id="PF03909">
    <property type="entry name" value="BSD"/>
    <property type="match status" value="1"/>
</dbReference>
<evidence type="ECO:0000313" key="3">
    <source>
        <dbReference type="EMBL" id="EFJ22618.1"/>
    </source>
</evidence>
<dbReference type="InterPro" id="IPR035925">
    <property type="entry name" value="BSD_dom_sf"/>
</dbReference>
<dbReference type="InParanoid" id="D8RYR5"/>
<evidence type="ECO:0000313" key="4">
    <source>
        <dbReference type="Proteomes" id="UP000001514"/>
    </source>
</evidence>
<reference evidence="3 4" key="1">
    <citation type="journal article" date="2011" name="Science">
        <title>The Selaginella genome identifies genetic changes associated with the evolution of vascular plants.</title>
        <authorList>
            <person name="Banks J.A."/>
            <person name="Nishiyama T."/>
            <person name="Hasebe M."/>
            <person name="Bowman J.L."/>
            <person name="Gribskov M."/>
            <person name="dePamphilis C."/>
            <person name="Albert V.A."/>
            <person name="Aono N."/>
            <person name="Aoyama T."/>
            <person name="Ambrose B.A."/>
            <person name="Ashton N.W."/>
            <person name="Axtell M.J."/>
            <person name="Barker E."/>
            <person name="Barker M.S."/>
            <person name="Bennetzen J.L."/>
            <person name="Bonawitz N.D."/>
            <person name="Chapple C."/>
            <person name="Cheng C."/>
            <person name="Correa L.G."/>
            <person name="Dacre M."/>
            <person name="DeBarry J."/>
            <person name="Dreyer I."/>
            <person name="Elias M."/>
            <person name="Engstrom E.M."/>
            <person name="Estelle M."/>
            <person name="Feng L."/>
            <person name="Finet C."/>
            <person name="Floyd S.K."/>
            <person name="Frommer W.B."/>
            <person name="Fujita T."/>
            <person name="Gramzow L."/>
            <person name="Gutensohn M."/>
            <person name="Harholt J."/>
            <person name="Hattori M."/>
            <person name="Heyl A."/>
            <person name="Hirai T."/>
            <person name="Hiwatashi Y."/>
            <person name="Ishikawa M."/>
            <person name="Iwata M."/>
            <person name="Karol K.G."/>
            <person name="Koehler B."/>
            <person name="Kolukisaoglu U."/>
            <person name="Kubo M."/>
            <person name="Kurata T."/>
            <person name="Lalonde S."/>
            <person name="Li K."/>
            <person name="Li Y."/>
            <person name="Litt A."/>
            <person name="Lyons E."/>
            <person name="Manning G."/>
            <person name="Maruyama T."/>
            <person name="Michael T.P."/>
            <person name="Mikami K."/>
            <person name="Miyazaki S."/>
            <person name="Morinaga S."/>
            <person name="Murata T."/>
            <person name="Mueller-Roeber B."/>
            <person name="Nelson D.R."/>
            <person name="Obara M."/>
            <person name="Oguri Y."/>
            <person name="Olmstead R.G."/>
            <person name="Onodera N."/>
            <person name="Petersen B.L."/>
            <person name="Pils B."/>
            <person name="Prigge M."/>
            <person name="Rensing S.A."/>
            <person name="Riano-Pachon D.M."/>
            <person name="Roberts A.W."/>
            <person name="Sato Y."/>
            <person name="Scheller H.V."/>
            <person name="Schulz B."/>
            <person name="Schulz C."/>
            <person name="Shakirov E.V."/>
            <person name="Shibagaki N."/>
            <person name="Shinohara N."/>
            <person name="Shippen D.E."/>
            <person name="Soerensen I."/>
            <person name="Sotooka R."/>
            <person name="Sugimoto N."/>
            <person name="Sugita M."/>
            <person name="Sumikawa N."/>
            <person name="Tanurdzic M."/>
            <person name="Theissen G."/>
            <person name="Ulvskov P."/>
            <person name="Wakazuki S."/>
            <person name="Weng J.K."/>
            <person name="Willats W.W."/>
            <person name="Wipf D."/>
            <person name="Wolf P.G."/>
            <person name="Yang L."/>
            <person name="Zimmer A.D."/>
            <person name="Zhu Q."/>
            <person name="Mitros T."/>
            <person name="Hellsten U."/>
            <person name="Loque D."/>
            <person name="Otillar R."/>
            <person name="Salamov A."/>
            <person name="Schmutz J."/>
            <person name="Shapiro H."/>
            <person name="Lindquist E."/>
            <person name="Lucas S."/>
            <person name="Rokhsar D."/>
            <person name="Grigoriev I.V."/>
        </authorList>
    </citation>
    <scope>NUCLEOTIDE SEQUENCE [LARGE SCALE GENOMIC DNA]</scope>
</reference>
<dbReference type="InterPro" id="IPR005607">
    <property type="entry name" value="BSD_dom"/>
</dbReference>
<sequence>MEQSEGGTNSWQSSAWSFGSLVKSLTSKSEEVLQAYQRDLQEFGIGLKRETTVAAEVTAHAVKDLPISLESTAAVAQEAVKKVDEDVTENSEASSTPLSSGKGMYRRYEAQLHALQCDNSTYCEEPEDQEDYAVWKSTFDLDNRKGEVKLLMEENPFIQEIHARIVPTSVDHEAFWTRYFYRVNKLQQAEDARADLVKSKRANAVEEDLSWEVDEDNDQSQRVPEDDLSPNTPALPRESVTEDEVRSDNSTSSEWLVVQEDRETLASETPQSSLHSEKKDAKNEDHPQDAAKRKTGETTDEDWGEWE</sequence>
<dbReference type="AlphaFoldDB" id="D8RYR5"/>
<evidence type="ECO:0000259" key="2">
    <source>
        <dbReference type="PROSITE" id="PS50858"/>
    </source>
</evidence>
<dbReference type="FunCoup" id="D8RYR5">
    <property type="interactions" value="3839"/>
</dbReference>
<evidence type="ECO:0000256" key="1">
    <source>
        <dbReference type="SAM" id="MobiDB-lite"/>
    </source>
</evidence>